<evidence type="ECO:0000313" key="1">
    <source>
        <dbReference type="EMBL" id="KAI4373516.1"/>
    </source>
</evidence>
<sequence length="125" mass="13961">MQNPFAELCEGGGTLKMECSCRGELVQNLPATILCIQTTRMPRTTAIVQVEDHSLLWQEFPILIVIIILQYFLFPGVAMSASAVISELLRWQRRWYAHSLQQSNIARAGEGNHAMTNKPETSVGS</sequence>
<protein>
    <submittedName>
        <fullName evidence="1">Uncharacterized protein</fullName>
    </submittedName>
</protein>
<name>A0ACB9R336_9MYRT</name>
<reference evidence="2" key="1">
    <citation type="journal article" date="2023" name="Front. Plant Sci.">
        <title>Chromosomal-level genome assembly of Melastoma candidum provides insights into trichome evolution.</title>
        <authorList>
            <person name="Zhong Y."/>
            <person name="Wu W."/>
            <person name="Sun C."/>
            <person name="Zou P."/>
            <person name="Liu Y."/>
            <person name="Dai S."/>
            <person name="Zhou R."/>
        </authorList>
    </citation>
    <scope>NUCLEOTIDE SEQUENCE [LARGE SCALE GENOMIC DNA]</scope>
</reference>
<gene>
    <name evidence="1" type="ORF">MLD38_011635</name>
</gene>
<accession>A0ACB9R336</accession>
<comment type="caution">
    <text evidence="1">The sequence shown here is derived from an EMBL/GenBank/DDBJ whole genome shotgun (WGS) entry which is preliminary data.</text>
</comment>
<proteinExistence type="predicted"/>
<keyword evidence="2" id="KW-1185">Reference proteome</keyword>
<dbReference type="Proteomes" id="UP001057402">
    <property type="component" value="Chromosome 4"/>
</dbReference>
<evidence type="ECO:0000313" key="2">
    <source>
        <dbReference type="Proteomes" id="UP001057402"/>
    </source>
</evidence>
<dbReference type="EMBL" id="CM042883">
    <property type="protein sequence ID" value="KAI4373516.1"/>
    <property type="molecule type" value="Genomic_DNA"/>
</dbReference>
<organism evidence="1 2">
    <name type="scientific">Melastoma candidum</name>
    <dbReference type="NCBI Taxonomy" id="119954"/>
    <lineage>
        <taxon>Eukaryota</taxon>
        <taxon>Viridiplantae</taxon>
        <taxon>Streptophyta</taxon>
        <taxon>Embryophyta</taxon>
        <taxon>Tracheophyta</taxon>
        <taxon>Spermatophyta</taxon>
        <taxon>Magnoliopsida</taxon>
        <taxon>eudicotyledons</taxon>
        <taxon>Gunneridae</taxon>
        <taxon>Pentapetalae</taxon>
        <taxon>rosids</taxon>
        <taxon>malvids</taxon>
        <taxon>Myrtales</taxon>
        <taxon>Melastomataceae</taxon>
        <taxon>Melastomatoideae</taxon>
        <taxon>Melastomateae</taxon>
        <taxon>Melastoma</taxon>
    </lineage>
</organism>